<evidence type="ECO:0000313" key="2">
    <source>
        <dbReference type="EMBL" id="CAB5078622.1"/>
    </source>
</evidence>
<name>A0A6J7VMR7_9ZZZZ</name>
<evidence type="ECO:0000256" key="1">
    <source>
        <dbReference type="SAM" id="MobiDB-lite"/>
    </source>
</evidence>
<feature type="compositionally biased region" description="Polar residues" evidence="1">
    <location>
        <begin position="136"/>
        <end position="147"/>
    </location>
</feature>
<gene>
    <name evidence="2" type="ORF">UFOPK4371_01775</name>
</gene>
<protein>
    <submittedName>
        <fullName evidence="2">Unannotated protein</fullName>
    </submittedName>
</protein>
<dbReference type="AlphaFoldDB" id="A0A6J7VMR7"/>
<proteinExistence type="predicted"/>
<sequence>MKEIVQLLVCENRPNSHIDCINNRYKDSPGVPEKRMFLIMDAADGNHGQPDSEKRQQIEGNCRSIDPSIKPRVIFLRLGEIETHVLILDLRSCFRGHVGSLSDSAFFTHFRISPPRLSNATDRLCRWRHGRSIQRTTHASGSCTPPDSSEVARSGHPYRPSLEARVLQMR</sequence>
<dbReference type="EMBL" id="CAFBRD010000139">
    <property type="protein sequence ID" value="CAB5078622.1"/>
    <property type="molecule type" value="Genomic_DNA"/>
</dbReference>
<organism evidence="2">
    <name type="scientific">freshwater metagenome</name>
    <dbReference type="NCBI Taxonomy" id="449393"/>
    <lineage>
        <taxon>unclassified sequences</taxon>
        <taxon>metagenomes</taxon>
        <taxon>ecological metagenomes</taxon>
    </lineage>
</organism>
<reference evidence="2" key="1">
    <citation type="submission" date="2020-05" db="EMBL/GenBank/DDBJ databases">
        <authorList>
            <person name="Chiriac C."/>
            <person name="Salcher M."/>
            <person name="Ghai R."/>
            <person name="Kavagutti S V."/>
        </authorList>
    </citation>
    <scope>NUCLEOTIDE SEQUENCE</scope>
</reference>
<accession>A0A6J7VMR7</accession>
<feature type="region of interest" description="Disordered" evidence="1">
    <location>
        <begin position="136"/>
        <end position="156"/>
    </location>
</feature>